<proteinExistence type="predicted"/>
<dbReference type="Pfam" id="PF16401">
    <property type="entry name" value="DUF5009"/>
    <property type="match status" value="1"/>
</dbReference>
<evidence type="ECO:0000259" key="3">
    <source>
        <dbReference type="Pfam" id="PF16401"/>
    </source>
</evidence>
<evidence type="ECO:0000313" key="5">
    <source>
        <dbReference type="Proteomes" id="UP000235916"/>
    </source>
</evidence>
<dbReference type="PANTHER" id="PTHR31061">
    <property type="entry name" value="LD22376P"/>
    <property type="match status" value="1"/>
</dbReference>
<protein>
    <recommendedName>
        <fullName evidence="3">DUF5009 domain-containing protein</fullName>
    </recommendedName>
</protein>
<organism evidence="4 5">
    <name type="scientific">Kinneretia aquatilis</name>
    <dbReference type="NCBI Taxonomy" id="2070761"/>
    <lineage>
        <taxon>Bacteria</taxon>
        <taxon>Pseudomonadati</taxon>
        <taxon>Pseudomonadota</taxon>
        <taxon>Betaproteobacteria</taxon>
        <taxon>Burkholderiales</taxon>
        <taxon>Sphaerotilaceae</taxon>
        <taxon>Roseateles</taxon>
    </lineage>
</organism>
<feature type="transmembrane region" description="Helical" evidence="2">
    <location>
        <begin position="101"/>
        <end position="126"/>
    </location>
</feature>
<feature type="transmembrane region" description="Helical" evidence="2">
    <location>
        <begin position="287"/>
        <end position="305"/>
    </location>
</feature>
<feature type="transmembrane region" description="Helical" evidence="2">
    <location>
        <begin position="179"/>
        <end position="199"/>
    </location>
</feature>
<dbReference type="OrthoDB" id="9788724at2"/>
<feature type="region of interest" description="Disordered" evidence="1">
    <location>
        <begin position="66"/>
        <end position="85"/>
    </location>
</feature>
<dbReference type="Proteomes" id="UP000235916">
    <property type="component" value="Unassembled WGS sequence"/>
</dbReference>
<feature type="transmembrane region" description="Helical" evidence="2">
    <location>
        <begin position="205"/>
        <end position="223"/>
    </location>
</feature>
<dbReference type="AlphaFoldDB" id="A0A2N8L2I3"/>
<feature type="transmembrane region" description="Helical" evidence="2">
    <location>
        <begin position="138"/>
        <end position="158"/>
    </location>
</feature>
<feature type="transmembrane region" description="Helical" evidence="2">
    <location>
        <begin position="232"/>
        <end position="249"/>
    </location>
</feature>
<feature type="transmembrane region" description="Helical" evidence="2">
    <location>
        <begin position="325"/>
        <end position="344"/>
    </location>
</feature>
<gene>
    <name evidence="4" type="ORF">C1O66_00425</name>
</gene>
<feature type="compositionally biased region" description="Polar residues" evidence="1">
    <location>
        <begin position="75"/>
        <end position="85"/>
    </location>
</feature>
<accession>A0A2N8L2I3</accession>
<sequence>MPTRPCCRLARHRCWRCCGLLLRLEGRGLRQVFTQSLGAWLVARAPGRDSAGASVRHEQAHLPCLPMSSSSTSSRPHAQSMTSQPAAWPALRSGRILAIDIFRALTVLVMITVNTWGGVAGLPAWMRHMPANADAMSFVDAVFPAFLFIVGMSIPFALQQRQRLGDSTLQLQLHVLQRALGLVLIGVFMVNAEGGFHAASMPLPVAAWTLLIYLAAFLVWGSLRGGAPFGRAWRWAGLGLFAGLAWLYRGGSEGQSGMSPQWWGILGLIGWAYLIGCAVYLLARGRLAGVLLGLLLSVAYATLHWLPAVQASPGLALVFSQNGHFAHAVLVLSGCATALLFYGAQRDSQRARLWRWALIFAAVLALAAALLRPEFKVSKILATPSWALYCAAACVLIFAALAQWVDGWGRSLWPALLEPVAAHPLLAYLIPFVIGAAMSWGQLGWPSLLRSGAPGVLAGVAYALLVAGLVKWLAARGVRLRI</sequence>
<feature type="transmembrane region" description="Helical" evidence="2">
    <location>
        <begin position="425"/>
        <end position="443"/>
    </location>
</feature>
<feature type="transmembrane region" description="Helical" evidence="2">
    <location>
        <begin position="353"/>
        <end position="371"/>
    </location>
</feature>
<feature type="transmembrane region" description="Helical" evidence="2">
    <location>
        <begin position="455"/>
        <end position="474"/>
    </location>
</feature>
<dbReference type="EMBL" id="POSP01000001">
    <property type="protein sequence ID" value="PND39913.1"/>
    <property type="molecule type" value="Genomic_DNA"/>
</dbReference>
<feature type="domain" description="DUF5009" evidence="3">
    <location>
        <begin position="98"/>
        <end position="223"/>
    </location>
</feature>
<feature type="transmembrane region" description="Helical" evidence="2">
    <location>
        <begin position="386"/>
        <end position="405"/>
    </location>
</feature>
<comment type="caution">
    <text evidence="4">The sequence shown here is derived from an EMBL/GenBank/DDBJ whole genome shotgun (WGS) entry which is preliminary data.</text>
</comment>
<evidence type="ECO:0000256" key="1">
    <source>
        <dbReference type="SAM" id="MobiDB-lite"/>
    </source>
</evidence>
<keyword evidence="2" id="KW-0812">Transmembrane</keyword>
<dbReference type="InterPro" id="IPR032176">
    <property type="entry name" value="DUF5009"/>
</dbReference>
<keyword evidence="5" id="KW-1185">Reference proteome</keyword>
<name>A0A2N8L2I3_9BURK</name>
<keyword evidence="2" id="KW-1133">Transmembrane helix</keyword>
<reference evidence="4 5" key="1">
    <citation type="submission" date="2018-01" db="EMBL/GenBank/DDBJ databases">
        <title>Draft genome sequence of Paucibacter aquatile CR182 isolated from freshwater of the Nakdong River.</title>
        <authorList>
            <person name="Choi A."/>
            <person name="Chung E.J."/>
        </authorList>
    </citation>
    <scope>NUCLEOTIDE SEQUENCE [LARGE SCALE GENOMIC DNA]</scope>
    <source>
        <strain evidence="4 5">CR182</strain>
    </source>
</reference>
<dbReference type="PANTHER" id="PTHR31061:SF24">
    <property type="entry name" value="LD22376P"/>
    <property type="match status" value="1"/>
</dbReference>
<evidence type="ECO:0000313" key="4">
    <source>
        <dbReference type="EMBL" id="PND39913.1"/>
    </source>
</evidence>
<evidence type="ECO:0000256" key="2">
    <source>
        <dbReference type="SAM" id="Phobius"/>
    </source>
</evidence>
<feature type="transmembrane region" description="Helical" evidence="2">
    <location>
        <begin position="261"/>
        <end position="282"/>
    </location>
</feature>
<keyword evidence="2" id="KW-0472">Membrane</keyword>